<evidence type="ECO:0000256" key="1">
    <source>
        <dbReference type="SAM" id="MobiDB-lite"/>
    </source>
</evidence>
<protein>
    <submittedName>
        <fullName evidence="2">Uncharacterized protein</fullName>
    </submittedName>
</protein>
<feature type="region of interest" description="Disordered" evidence="1">
    <location>
        <begin position="1"/>
        <end position="70"/>
    </location>
</feature>
<feature type="region of interest" description="Disordered" evidence="1">
    <location>
        <begin position="113"/>
        <end position="165"/>
    </location>
</feature>
<dbReference type="Proteomes" id="UP000775213">
    <property type="component" value="Unassembled WGS sequence"/>
</dbReference>
<feature type="region of interest" description="Disordered" evidence="1">
    <location>
        <begin position="289"/>
        <end position="365"/>
    </location>
</feature>
<comment type="caution">
    <text evidence="2">The sequence shown here is derived from an EMBL/GenBank/DDBJ whole genome shotgun (WGS) entry which is preliminary data.</text>
</comment>
<organism evidence="2 3">
    <name type="scientific">Dendrobium chrysotoxum</name>
    <name type="common">Orchid</name>
    <dbReference type="NCBI Taxonomy" id="161865"/>
    <lineage>
        <taxon>Eukaryota</taxon>
        <taxon>Viridiplantae</taxon>
        <taxon>Streptophyta</taxon>
        <taxon>Embryophyta</taxon>
        <taxon>Tracheophyta</taxon>
        <taxon>Spermatophyta</taxon>
        <taxon>Magnoliopsida</taxon>
        <taxon>Liliopsida</taxon>
        <taxon>Asparagales</taxon>
        <taxon>Orchidaceae</taxon>
        <taxon>Epidendroideae</taxon>
        <taxon>Malaxideae</taxon>
        <taxon>Dendrobiinae</taxon>
        <taxon>Dendrobium</taxon>
    </lineage>
</organism>
<keyword evidence="3" id="KW-1185">Reference proteome</keyword>
<evidence type="ECO:0000313" key="3">
    <source>
        <dbReference type="Proteomes" id="UP000775213"/>
    </source>
</evidence>
<dbReference type="EMBL" id="JAGFBR010000015">
    <property type="protein sequence ID" value="KAH0454537.1"/>
    <property type="molecule type" value="Genomic_DNA"/>
</dbReference>
<dbReference type="AlphaFoldDB" id="A0AAV7GFE8"/>
<feature type="compositionally biased region" description="Polar residues" evidence="1">
    <location>
        <begin position="310"/>
        <end position="321"/>
    </location>
</feature>
<feature type="compositionally biased region" description="Gly residues" evidence="1">
    <location>
        <begin position="122"/>
        <end position="136"/>
    </location>
</feature>
<proteinExistence type="predicted"/>
<sequence length="632" mass="67354">MSGGGPTELRTSGGGPTELRASGGGPKKLRTSGSGPVELRMSGGGLVELKASGGGPAELKTSGGGLMELRTSSGGLAELRASGGGPAKLRISGGGPAELRMSGGGLAELRVSSGGTTELKTSGGGLAELRTSGGGPTELRTSCGGPAELRVSSGGPAELRTSGGGSAELRALGGGPAELRASGGGPMSGGGPVELRRWSGGTPVVIEEEQGGKSDIRSLSFPLRIRNRLDSYDQTIFLRLGQASSSEYGRLRRRLPGEGFFPLAFSSTSASLPLPDSWFAQAQEAEPPAPVPHWFSRSKAEAPPFRRQSDPVQVQVPTPRSLSLGKDRPQEDPSSLPASGGSKRSLGSLPASGGSERSPGSLSHQVGGKEFCTGFSALLWEQKKSHLVLVQYPEGRLRGVTELLRVFFANLHIDSSYSALRSFFNRRPVELTTQDFHDILQLSITGDKLHLISSDPNFHWSVTNQFLRGTNVRYHDNTCYSLLKDAWTIQHVLCSSIILKAGDHIHITPLLSLTTFYILAHRDFNATDLLLCYIEHLTSIRDLGHRRRLNLALGHIIAYALETKYNLSYSIPANVPASFFSNNSFHVLHSTRLHPEPSTDVEGEEEEAVPESAAPAPLHIELPIDHLVYKFD</sequence>
<feature type="compositionally biased region" description="Gly residues" evidence="1">
    <location>
        <begin position="42"/>
        <end position="66"/>
    </location>
</feature>
<accession>A0AAV7GFE8</accession>
<evidence type="ECO:0000313" key="2">
    <source>
        <dbReference type="EMBL" id="KAH0454537.1"/>
    </source>
</evidence>
<feature type="compositionally biased region" description="Gly residues" evidence="1">
    <location>
        <begin position="1"/>
        <end position="26"/>
    </location>
</feature>
<reference evidence="2 3" key="1">
    <citation type="journal article" date="2021" name="Hortic Res">
        <title>Chromosome-scale assembly of the Dendrobium chrysotoxum genome enhances the understanding of orchid evolution.</title>
        <authorList>
            <person name="Zhang Y."/>
            <person name="Zhang G.Q."/>
            <person name="Zhang D."/>
            <person name="Liu X.D."/>
            <person name="Xu X.Y."/>
            <person name="Sun W.H."/>
            <person name="Yu X."/>
            <person name="Zhu X."/>
            <person name="Wang Z.W."/>
            <person name="Zhao X."/>
            <person name="Zhong W.Y."/>
            <person name="Chen H."/>
            <person name="Yin W.L."/>
            <person name="Huang T."/>
            <person name="Niu S.C."/>
            <person name="Liu Z.J."/>
        </authorList>
    </citation>
    <scope>NUCLEOTIDE SEQUENCE [LARGE SCALE GENOMIC DNA]</scope>
    <source>
        <strain evidence="2">Lindl</strain>
    </source>
</reference>
<gene>
    <name evidence="2" type="ORF">IEQ34_016461</name>
</gene>
<name>A0AAV7GFE8_DENCH</name>